<evidence type="ECO:0000313" key="1">
    <source>
        <dbReference type="EMBL" id="CAD8128114.1"/>
    </source>
</evidence>
<dbReference type="EMBL" id="CAJJDN010000183">
    <property type="protein sequence ID" value="CAD8128114.1"/>
    <property type="molecule type" value="Genomic_DNA"/>
</dbReference>
<comment type="caution">
    <text evidence="1">The sequence shown here is derived from an EMBL/GenBank/DDBJ whole genome shotgun (WGS) entry which is preliminary data.</text>
</comment>
<organism evidence="1 2">
    <name type="scientific">Paramecium sonneborni</name>
    <dbReference type="NCBI Taxonomy" id="65129"/>
    <lineage>
        <taxon>Eukaryota</taxon>
        <taxon>Sar</taxon>
        <taxon>Alveolata</taxon>
        <taxon>Ciliophora</taxon>
        <taxon>Intramacronucleata</taxon>
        <taxon>Oligohymenophorea</taxon>
        <taxon>Peniculida</taxon>
        <taxon>Parameciidae</taxon>
        <taxon>Paramecium</taxon>
    </lineage>
</organism>
<keyword evidence="2" id="KW-1185">Reference proteome</keyword>
<dbReference type="AlphaFoldDB" id="A0A8S1RMT8"/>
<proteinExistence type="predicted"/>
<evidence type="ECO:0000313" key="2">
    <source>
        <dbReference type="Proteomes" id="UP000692954"/>
    </source>
</evidence>
<sequence length="69" mass="7731">MLQLRYVQQVEQNVGLLDNVYLINNEASNIIDIPRINKNYVPDGTTCIDRTTCSQQNKTACDNSGIDGQ</sequence>
<name>A0A8S1RMT8_9CILI</name>
<dbReference type="Proteomes" id="UP000692954">
    <property type="component" value="Unassembled WGS sequence"/>
</dbReference>
<protein>
    <submittedName>
        <fullName evidence="1">Uncharacterized protein</fullName>
    </submittedName>
</protein>
<reference evidence="1" key="1">
    <citation type="submission" date="2021-01" db="EMBL/GenBank/DDBJ databases">
        <authorList>
            <consortium name="Genoscope - CEA"/>
            <person name="William W."/>
        </authorList>
    </citation>
    <scope>NUCLEOTIDE SEQUENCE</scope>
</reference>
<accession>A0A8S1RMT8</accession>
<gene>
    <name evidence="1" type="ORF">PSON_ATCC_30995.1.T1830047</name>
</gene>